<keyword evidence="1" id="KW-0479">Metal-binding</keyword>
<dbReference type="PROSITE" id="PS00518">
    <property type="entry name" value="ZF_RING_1"/>
    <property type="match status" value="1"/>
</dbReference>
<feature type="domain" description="RING-type" evidence="6">
    <location>
        <begin position="22"/>
        <end position="65"/>
    </location>
</feature>
<evidence type="ECO:0000256" key="3">
    <source>
        <dbReference type="ARBA" id="ARBA00022833"/>
    </source>
</evidence>
<proteinExistence type="predicted"/>
<accession>A0A3B3UZ59</accession>
<dbReference type="SUPFAM" id="SSF57850">
    <property type="entry name" value="RING/U-box"/>
    <property type="match status" value="1"/>
</dbReference>
<feature type="region of interest" description="Disordered" evidence="5">
    <location>
        <begin position="102"/>
        <end position="121"/>
    </location>
</feature>
<dbReference type="Pfam" id="PF15227">
    <property type="entry name" value="zf-C3HC4_4"/>
    <property type="match status" value="1"/>
</dbReference>
<reference evidence="7" key="1">
    <citation type="submission" date="2025-08" db="UniProtKB">
        <authorList>
            <consortium name="Ensembl"/>
        </authorList>
    </citation>
    <scope>IDENTIFICATION</scope>
</reference>
<dbReference type="AlphaFoldDB" id="A0A3B3UZ59"/>
<evidence type="ECO:0000256" key="5">
    <source>
        <dbReference type="SAM" id="MobiDB-lite"/>
    </source>
</evidence>
<keyword evidence="2 4" id="KW-0863">Zinc-finger</keyword>
<dbReference type="InterPro" id="IPR013083">
    <property type="entry name" value="Znf_RING/FYVE/PHD"/>
</dbReference>
<evidence type="ECO:0000256" key="1">
    <source>
        <dbReference type="ARBA" id="ARBA00022723"/>
    </source>
</evidence>
<evidence type="ECO:0000256" key="4">
    <source>
        <dbReference type="PROSITE-ProRule" id="PRU00175"/>
    </source>
</evidence>
<dbReference type="PANTHER" id="PTHR25465:SF5">
    <property type="entry name" value="E3 UBIQUITIN_ISG15 LIGASE TRIM25-RELATED"/>
    <property type="match status" value="1"/>
</dbReference>
<dbReference type="GeneTree" id="ENSGT01150000286922"/>
<sequence>PAAVVRRRNSHRVQLDQGSLSCPICLDFLKDPVTIPCGHSYCMDCIKDFWDGENQRKIHSRPQCRKEFIPRPGLEKNVMLAALVEDLKKTGLQAAPADHCYAGPEDVASGESLQEPPGEHL</sequence>
<evidence type="ECO:0000313" key="7">
    <source>
        <dbReference type="Ensembl" id="ENSPLAP00000017919.1"/>
    </source>
</evidence>
<dbReference type="GO" id="GO:0008270">
    <property type="term" value="F:zinc ion binding"/>
    <property type="evidence" value="ECO:0007669"/>
    <property type="project" value="UniProtKB-KW"/>
</dbReference>
<dbReference type="Proteomes" id="UP000261500">
    <property type="component" value="Unplaced"/>
</dbReference>
<evidence type="ECO:0000259" key="6">
    <source>
        <dbReference type="PROSITE" id="PS50089"/>
    </source>
</evidence>
<dbReference type="SMART" id="SM00184">
    <property type="entry name" value="RING"/>
    <property type="match status" value="1"/>
</dbReference>
<dbReference type="PROSITE" id="PS50089">
    <property type="entry name" value="ZF_RING_2"/>
    <property type="match status" value="1"/>
</dbReference>
<dbReference type="InterPro" id="IPR001841">
    <property type="entry name" value="Znf_RING"/>
</dbReference>
<dbReference type="PANTHER" id="PTHR25465">
    <property type="entry name" value="B-BOX DOMAIN CONTAINING"/>
    <property type="match status" value="1"/>
</dbReference>
<keyword evidence="3" id="KW-0862">Zinc</keyword>
<reference evidence="7" key="2">
    <citation type="submission" date="2025-09" db="UniProtKB">
        <authorList>
            <consortium name="Ensembl"/>
        </authorList>
    </citation>
    <scope>IDENTIFICATION</scope>
</reference>
<dbReference type="Ensembl" id="ENSPLAT00000031646.1">
    <property type="protein sequence ID" value="ENSPLAP00000017919.1"/>
    <property type="gene ID" value="ENSPLAG00000022442.1"/>
</dbReference>
<organism evidence="7 8">
    <name type="scientific">Poecilia latipinna</name>
    <name type="common">sailfin molly</name>
    <dbReference type="NCBI Taxonomy" id="48699"/>
    <lineage>
        <taxon>Eukaryota</taxon>
        <taxon>Metazoa</taxon>
        <taxon>Chordata</taxon>
        <taxon>Craniata</taxon>
        <taxon>Vertebrata</taxon>
        <taxon>Euteleostomi</taxon>
        <taxon>Actinopterygii</taxon>
        <taxon>Neopterygii</taxon>
        <taxon>Teleostei</taxon>
        <taxon>Neoteleostei</taxon>
        <taxon>Acanthomorphata</taxon>
        <taxon>Ovalentaria</taxon>
        <taxon>Atherinomorphae</taxon>
        <taxon>Cyprinodontiformes</taxon>
        <taxon>Poeciliidae</taxon>
        <taxon>Poeciliinae</taxon>
        <taxon>Poecilia</taxon>
    </lineage>
</organism>
<dbReference type="InterPro" id="IPR051051">
    <property type="entry name" value="E3_ubiq-ligase_TRIM/RNF"/>
</dbReference>
<dbReference type="STRING" id="48699.ENSPLAP00000017919"/>
<dbReference type="Gene3D" id="3.30.40.10">
    <property type="entry name" value="Zinc/RING finger domain, C3HC4 (zinc finger)"/>
    <property type="match status" value="1"/>
</dbReference>
<evidence type="ECO:0000313" key="8">
    <source>
        <dbReference type="Proteomes" id="UP000261500"/>
    </source>
</evidence>
<dbReference type="InterPro" id="IPR017907">
    <property type="entry name" value="Znf_RING_CS"/>
</dbReference>
<evidence type="ECO:0000256" key="2">
    <source>
        <dbReference type="ARBA" id="ARBA00022771"/>
    </source>
</evidence>
<protein>
    <recommendedName>
        <fullName evidence="6">RING-type domain-containing protein</fullName>
    </recommendedName>
</protein>
<keyword evidence="8" id="KW-1185">Reference proteome</keyword>
<name>A0A3B3UZ59_9TELE</name>